<feature type="transmembrane region" description="Helical" evidence="2">
    <location>
        <begin position="191"/>
        <end position="214"/>
    </location>
</feature>
<accession>A0A0D2A4T7</accession>
<gene>
    <name evidence="3" type="ORF">PV09_06965</name>
</gene>
<keyword evidence="2" id="KW-0472">Membrane</keyword>
<dbReference type="SUPFAM" id="SSF53448">
    <property type="entry name" value="Nucleotide-diphospho-sugar transferases"/>
    <property type="match status" value="1"/>
</dbReference>
<protein>
    <submittedName>
        <fullName evidence="3">Uncharacterized protein</fullName>
    </submittedName>
</protein>
<dbReference type="Proteomes" id="UP000053259">
    <property type="component" value="Unassembled WGS sequence"/>
</dbReference>
<feature type="compositionally biased region" description="Low complexity" evidence="1">
    <location>
        <begin position="59"/>
        <end position="79"/>
    </location>
</feature>
<dbReference type="InterPro" id="IPR029044">
    <property type="entry name" value="Nucleotide-diphossugar_trans"/>
</dbReference>
<feature type="transmembrane region" description="Helical" evidence="2">
    <location>
        <begin position="580"/>
        <end position="597"/>
    </location>
</feature>
<feature type="transmembrane region" description="Helical" evidence="2">
    <location>
        <begin position="548"/>
        <end position="568"/>
    </location>
</feature>
<dbReference type="HOGENOM" id="CLU_018252_2_0_1"/>
<sequence>MPGLKTFLASRKRNITDRDGFTSLLDDPSSYDAPSPMLSPIPARIQSNRRIPQLVRIGSNSTSSSRAASPAPSPSLSALSNPFDEGKALHYSNDTLPLDDYNLDYFSIGGAATPASESAHYVPPSSAEMRKSLLAGSNDFLAINQEQPQQSFIWRALEALRAKIYQHFDPHTFWSMIDIREIFWPFTWKKYGVLLLVALAIAAIVVTEQAFHWIQQSMEITRRNMLPVLILVIGLEPMMIVIILMVAKIPDISSNDASPSNPAADSNLTDQMAALEKEVQQNDDYLTALVIPCHNSDHEAMKRVLESAYPHFRPQDIFIVDNGRSMYPKDNEFREFIYSQHPDINYIWSPIGSKNAAQLVGAMAARNHQYIMTVDDDVCIPTNFRAPLDLVNEKTKGVAFPLKATDANGNVPVFMVAWQDCEYRMAGLTKLAESQICGVLFPHGAGWFCERETLIDLISNYHSIDFIAEDVNTGVSMQKMNKLIAFDTRCVLETEVPSTIFGQGLNWYHQRVRSWEMGRHGRLFAFIDRLFFSLNGQRAPWAILAQKFVYIYSIACIVIDWIRVPVIVTMGTNGNYWRQAGLLTLASILPLMWFRYISCRRRPDLRPTFWGSLTIPVYKQLYALVSIIGAIRSVVYYFGGHKLPKTIKEMVADKDERCLWLDPRFETNPGFLADEGLALTKPTSSEEKDD</sequence>
<dbReference type="GeneID" id="27314938"/>
<evidence type="ECO:0000313" key="3">
    <source>
        <dbReference type="EMBL" id="KIW01793.1"/>
    </source>
</evidence>
<dbReference type="InParanoid" id="A0A0D2A4T7"/>
<dbReference type="AlphaFoldDB" id="A0A0D2A4T7"/>
<dbReference type="OrthoDB" id="2590398at2759"/>
<dbReference type="RefSeq" id="XP_016211662.1">
    <property type="nucleotide sequence ID" value="XM_016360676.1"/>
</dbReference>
<dbReference type="VEuPathDB" id="FungiDB:PV09_06965"/>
<name>A0A0D2A4T7_9PEZI</name>
<feature type="region of interest" description="Disordered" evidence="1">
    <location>
        <begin position="57"/>
        <end position="79"/>
    </location>
</feature>
<feature type="transmembrane region" description="Helical" evidence="2">
    <location>
        <begin position="226"/>
        <end position="247"/>
    </location>
</feature>
<dbReference type="EMBL" id="KN847553">
    <property type="protein sequence ID" value="KIW01793.1"/>
    <property type="molecule type" value="Genomic_DNA"/>
</dbReference>
<keyword evidence="2" id="KW-0812">Transmembrane</keyword>
<organism evidence="3 4">
    <name type="scientific">Verruconis gallopava</name>
    <dbReference type="NCBI Taxonomy" id="253628"/>
    <lineage>
        <taxon>Eukaryota</taxon>
        <taxon>Fungi</taxon>
        <taxon>Dikarya</taxon>
        <taxon>Ascomycota</taxon>
        <taxon>Pezizomycotina</taxon>
        <taxon>Dothideomycetes</taxon>
        <taxon>Pleosporomycetidae</taxon>
        <taxon>Venturiales</taxon>
        <taxon>Sympoventuriaceae</taxon>
        <taxon>Verruconis</taxon>
    </lineage>
</organism>
<keyword evidence="4" id="KW-1185">Reference proteome</keyword>
<reference evidence="3 4" key="1">
    <citation type="submission" date="2015-01" db="EMBL/GenBank/DDBJ databases">
        <title>The Genome Sequence of Ochroconis gallopava CBS43764.</title>
        <authorList>
            <consortium name="The Broad Institute Genomics Platform"/>
            <person name="Cuomo C."/>
            <person name="de Hoog S."/>
            <person name="Gorbushina A."/>
            <person name="Stielow B."/>
            <person name="Teixiera M."/>
            <person name="Abouelleil A."/>
            <person name="Chapman S.B."/>
            <person name="Priest M."/>
            <person name="Young S.K."/>
            <person name="Wortman J."/>
            <person name="Nusbaum C."/>
            <person name="Birren B."/>
        </authorList>
    </citation>
    <scope>NUCLEOTIDE SEQUENCE [LARGE SCALE GENOMIC DNA]</scope>
    <source>
        <strain evidence="3 4">CBS 43764</strain>
    </source>
</reference>
<dbReference type="STRING" id="253628.A0A0D2A4T7"/>
<feature type="transmembrane region" description="Helical" evidence="2">
    <location>
        <begin position="617"/>
        <end position="638"/>
    </location>
</feature>
<proteinExistence type="predicted"/>
<keyword evidence="2" id="KW-1133">Transmembrane helix</keyword>
<evidence type="ECO:0000313" key="4">
    <source>
        <dbReference type="Proteomes" id="UP000053259"/>
    </source>
</evidence>
<evidence type="ECO:0000256" key="1">
    <source>
        <dbReference type="SAM" id="MobiDB-lite"/>
    </source>
</evidence>
<dbReference type="Pfam" id="PF13641">
    <property type="entry name" value="Glyco_tranf_2_3"/>
    <property type="match status" value="1"/>
</dbReference>
<evidence type="ECO:0000256" key="2">
    <source>
        <dbReference type="SAM" id="Phobius"/>
    </source>
</evidence>
<dbReference type="Gene3D" id="3.90.550.10">
    <property type="entry name" value="Spore Coat Polysaccharide Biosynthesis Protein SpsA, Chain A"/>
    <property type="match status" value="1"/>
</dbReference>
<feature type="region of interest" description="Disordered" evidence="1">
    <location>
        <begin position="19"/>
        <end position="45"/>
    </location>
</feature>